<evidence type="ECO:0000313" key="3">
    <source>
        <dbReference type="EMBL" id="QPQ55183.1"/>
    </source>
</evidence>
<evidence type="ECO:0000313" key="4">
    <source>
        <dbReference type="Proteomes" id="UP000594873"/>
    </source>
</evidence>
<gene>
    <name evidence="3" type="ORF">IC614_00750</name>
</gene>
<dbReference type="EMBL" id="CP065592">
    <property type="protein sequence ID" value="QPQ55183.1"/>
    <property type="molecule type" value="Genomic_DNA"/>
</dbReference>
<dbReference type="InterPro" id="IPR013538">
    <property type="entry name" value="ASHA1/2-like_C"/>
</dbReference>
<feature type="domain" description="Activator of Hsp90 ATPase homologue 1/2-like C-terminal" evidence="2">
    <location>
        <begin position="13"/>
        <end position="145"/>
    </location>
</feature>
<dbReference type="AlphaFoldDB" id="A0A7T2GJT5"/>
<comment type="similarity">
    <text evidence="1">Belongs to the AHA1 family.</text>
</comment>
<dbReference type="SUPFAM" id="SSF55961">
    <property type="entry name" value="Bet v1-like"/>
    <property type="match status" value="1"/>
</dbReference>
<dbReference type="KEGG" id="sflv:IC614_00750"/>
<dbReference type="CDD" id="cd08901">
    <property type="entry name" value="SRPBCC_CalC_Aha1-like_8"/>
    <property type="match status" value="1"/>
</dbReference>
<proteinExistence type="inferred from homology"/>
<organism evidence="3 4">
    <name type="scientific">Allosphingosinicella flava</name>
    <dbReference type="NCBI Taxonomy" id="2771430"/>
    <lineage>
        <taxon>Bacteria</taxon>
        <taxon>Pseudomonadati</taxon>
        <taxon>Pseudomonadota</taxon>
        <taxon>Alphaproteobacteria</taxon>
        <taxon>Sphingomonadales</taxon>
        <taxon>Sphingomonadaceae</taxon>
        <taxon>Allosphingosinicella</taxon>
    </lineage>
</organism>
<sequence>MDLKFSVSARIAAPVSKVFEAVADPDQLSRYFTTGGAKGRLETGATVTWDFHDYPGAFPVEVIEVEKDRRIVLEWEANEGVPAEGEPVVDAGYKTRVTMTFEPLDDGRTLVTIAEGGWRETETGLNASYGNCQGWTQMLCAMKAWIEHGINLRDGMYK</sequence>
<reference evidence="3 4" key="1">
    <citation type="submission" date="2020-11" db="EMBL/GenBank/DDBJ databases">
        <title>Genome seq and assembly of Sphingosinicella sp.</title>
        <authorList>
            <person name="Chhetri G."/>
        </authorList>
    </citation>
    <scope>NUCLEOTIDE SEQUENCE [LARGE SCALE GENOMIC DNA]</scope>
    <source>
        <strain evidence="3 4">UDD2</strain>
    </source>
</reference>
<dbReference type="RefSeq" id="WP_200971858.1">
    <property type="nucleotide sequence ID" value="NZ_CP065592.1"/>
</dbReference>
<dbReference type="InterPro" id="IPR023393">
    <property type="entry name" value="START-like_dom_sf"/>
</dbReference>
<accession>A0A7T2GJT5</accession>
<keyword evidence="4" id="KW-1185">Reference proteome</keyword>
<dbReference type="Pfam" id="PF08327">
    <property type="entry name" value="AHSA1"/>
    <property type="match status" value="1"/>
</dbReference>
<name>A0A7T2GJT5_9SPHN</name>
<dbReference type="Proteomes" id="UP000594873">
    <property type="component" value="Chromosome"/>
</dbReference>
<evidence type="ECO:0000259" key="2">
    <source>
        <dbReference type="Pfam" id="PF08327"/>
    </source>
</evidence>
<protein>
    <submittedName>
        <fullName evidence="3">SRPBCC family protein</fullName>
    </submittedName>
</protein>
<dbReference type="Gene3D" id="3.30.530.20">
    <property type="match status" value="1"/>
</dbReference>
<evidence type="ECO:0000256" key="1">
    <source>
        <dbReference type="ARBA" id="ARBA00006817"/>
    </source>
</evidence>